<accession>A0A6B9XWR6</accession>
<keyword evidence="1" id="KW-0496">Mitochondrion</keyword>
<evidence type="ECO:0000313" key="1">
    <source>
        <dbReference type="EMBL" id="QHR91731.1"/>
    </source>
</evidence>
<geneLocation type="mitochondrion" evidence="1"/>
<reference evidence="1" key="1">
    <citation type="submission" date="2019-03" db="EMBL/GenBank/DDBJ databases">
        <title>Largest Complete Mitochondrial Genome of a Gymnosperm, Sitka Spruce (Picea sitchensis), Indicates Complex Physical Structure.</title>
        <authorList>
            <person name="Jackman S.D."/>
            <person name="Coombe L."/>
            <person name="Warren R."/>
            <person name="Kirk H."/>
            <person name="Trinh E."/>
            <person name="McLeod T."/>
            <person name="Pleasance S."/>
            <person name="Pandoh P."/>
            <person name="Zhao Y."/>
            <person name="Coope R."/>
            <person name="Bousquet J."/>
            <person name="Bohlmann J.C."/>
            <person name="Jones S.J.M."/>
            <person name="Birol I."/>
        </authorList>
    </citation>
    <scope>NUCLEOTIDE SEQUENCE</scope>
    <source>
        <strain evidence="1">Q903</strain>
    </source>
</reference>
<dbReference type="AlphaFoldDB" id="A0A6B9XWR6"/>
<gene>
    <name evidence="1" type="primary">orf05799</name>
    <name evidence="1" type="ORF">Q903MT_gene5767</name>
</gene>
<proteinExistence type="predicted"/>
<dbReference type="EMBL" id="MK697702">
    <property type="protein sequence ID" value="QHR91731.1"/>
    <property type="molecule type" value="Genomic_DNA"/>
</dbReference>
<organism evidence="1">
    <name type="scientific">Picea sitchensis</name>
    <name type="common">Sitka spruce</name>
    <name type="synonym">Pinus sitchensis</name>
    <dbReference type="NCBI Taxonomy" id="3332"/>
    <lineage>
        <taxon>Eukaryota</taxon>
        <taxon>Viridiplantae</taxon>
        <taxon>Streptophyta</taxon>
        <taxon>Embryophyta</taxon>
        <taxon>Tracheophyta</taxon>
        <taxon>Spermatophyta</taxon>
        <taxon>Pinopsida</taxon>
        <taxon>Pinidae</taxon>
        <taxon>Conifers I</taxon>
        <taxon>Pinales</taxon>
        <taxon>Pinaceae</taxon>
        <taxon>Picea</taxon>
    </lineage>
</organism>
<name>A0A6B9XWR6_PICSI</name>
<protein>
    <submittedName>
        <fullName evidence="1">Uncharacterized protein</fullName>
    </submittedName>
</protein>
<sequence>MKTRIRKSHENTFLLRLGQNKVLRYLIAVTNSGRTLPNRQTLMEAIKRRKRRCLTEENRLFSLRKTEATEMLGGVNGDAERRSWHS</sequence>